<reference evidence="1 2" key="1">
    <citation type="submission" date="2018-08" db="EMBL/GenBank/DDBJ databases">
        <title>The multiple taxonomic identification of Sphingomonas gilva.</title>
        <authorList>
            <person name="Zhu D."/>
            <person name="Zheng S."/>
        </authorList>
    </citation>
    <scope>NUCLEOTIDE SEQUENCE [LARGE SCALE GENOMIC DNA]</scope>
    <source>
        <strain evidence="1 2">ZDH117</strain>
    </source>
</reference>
<comment type="caution">
    <text evidence="1">The sequence shown here is derived from an EMBL/GenBank/DDBJ whole genome shotgun (WGS) entry which is preliminary data.</text>
</comment>
<dbReference type="OrthoDB" id="582107at2"/>
<dbReference type="AlphaFoldDB" id="A0A396RNZ6"/>
<dbReference type="Proteomes" id="UP000266693">
    <property type="component" value="Unassembled WGS sequence"/>
</dbReference>
<protein>
    <submittedName>
        <fullName evidence="1">Uncharacterized protein</fullName>
    </submittedName>
</protein>
<evidence type="ECO:0000313" key="1">
    <source>
        <dbReference type="EMBL" id="RHW18244.1"/>
    </source>
</evidence>
<keyword evidence="2" id="KW-1185">Reference proteome</keyword>
<gene>
    <name evidence="1" type="ORF">D1610_07145</name>
</gene>
<accession>A0A396RNZ6</accession>
<dbReference type="EMBL" id="QWLV01000002">
    <property type="protein sequence ID" value="RHW18244.1"/>
    <property type="molecule type" value="Genomic_DNA"/>
</dbReference>
<proteinExistence type="predicted"/>
<evidence type="ECO:0000313" key="2">
    <source>
        <dbReference type="Proteomes" id="UP000266693"/>
    </source>
</evidence>
<dbReference type="RefSeq" id="WP_118863434.1">
    <property type="nucleotide sequence ID" value="NZ_QWLV01000002.1"/>
</dbReference>
<organism evidence="1 2">
    <name type="scientific">Sphingomonas gilva</name>
    <dbReference type="NCBI Taxonomy" id="2305907"/>
    <lineage>
        <taxon>Bacteria</taxon>
        <taxon>Pseudomonadati</taxon>
        <taxon>Pseudomonadota</taxon>
        <taxon>Alphaproteobacteria</taxon>
        <taxon>Sphingomonadales</taxon>
        <taxon>Sphingomonadaceae</taxon>
        <taxon>Sphingomonas</taxon>
    </lineage>
</organism>
<name>A0A396RNZ6_9SPHN</name>
<sequence>MNKIVYDGGPKKYVAASSRFPNSKSHSLKKAGQFALIGDISNRYYDTLGKLIDYDSSTVFDMEPFSALATMLLDSEFTAWKAALKCPIGGTPQLFKIYPYLKTLEIAVRWPNAESGKLFLNGREIFDFEKILVPEIDAETLDMFFPLGELDPAGVSRWAPEEAIPVAP</sequence>